<organism evidence="3">
    <name type="scientific">Candidatus Enterococcus dunnyi</name>
    <dbReference type="NCBI Taxonomy" id="1834192"/>
    <lineage>
        <taxon>Bacteria</taxon>
        <taxon>Bacillati</taxon>
        <taxon>Bacillota</taxon>
        <taxon>Bacilli</taxon>
        <taxon>Lactobacillales</taxon>
        <taxon>Enterococcaceae</taxon>
        <taxon>Enterococcus</taxon>
    </lineage>
</organism>
<dbReference type="PROSITE" id="PS51372">
    <property type="entry name" value="PRD_2"/>
    <property type="match status" value="2"/>
</dbReference>
<dbReference type="PANTHER" id="PTHR30185:SF15">
    <property type="entry name" value="CRYPTIC BETA-GLUCOSIDE BGL OPERON ANTITERMINATOR"/>
    <property type="match status" value="1"/>
</dbReference>
<reference evidence="4" key="3">
    <citation type="submission" date="2024-03" db="EMBL/GenBank/DDBJ databases">
        <title>The Genome Sequence of Enterococcus sp. DIV0238c.</title>
        <authorList>
            <consortium name="The Broad Institute Genomics Platform"/>
            <consortium name="The Broad Institute Microbial Omics Core"/>
            <consortium name="The Broad Institute Genomic Center for Infectious Diseases"/>
            <person name="Earl A."/>
            <person name="Manson A."/>
            <person name="Gilmore M."/>
            <person name="Schwartman J."/>
            <person name="Shea T."/>
            <person name="Abouelleil A."/>
            <person name="Cao P."/>
            <person name="Chapman S."/>
            <person name="Cusick C."/>
            <person name="Young S."/>
            <person name="Neafsey D."/>
            <person name="Nusbaum C."/>
            <person name="Birren B."/>
        </authorList>
    </citation>
    <scope>NUCLEOTIDE SEQUENCE</scope>
    <source>
        <strain evidence="4">9D6_DIV0238</strain>
    </source>
</reference>
<feature type="domain" description="PRD" evidence="2">
    <location>
        <begin position="64"/>
        <end position="169"/>
    </location>
</feature>
<reference evidence="3" key="1">
    <citation type="submission" date="2017-05" db="EMBL/GenBank/DDBJ databases">
        <title>The Genome Sequence of Enterococcus sp. 9D6_DIV0238.</title>
        <authorList>
            <consortium name="The Broad Institute Genomics Platform"/>
            <consortium name="The Broad Institute Genomic Center for Infectious Diseases"/>
            <person name="Earl A."/>
            <person name="Manson A."/>
            <person name="Schwartman J."/>
            <person name="Gilmore M."/>
            <person name="Abouelleil A."/>
            <person name="Cao P."/>
            <person name="Chapman S."/>
            <person name="Cusick C."/>
            <person name="Shea T."/>
            <person name="Young S."/>
            <person name="Neafsey D."/>
            <person name="Nusbaum C."/>
            <person name="Birren B."/>
        </authorList>
    </citation>
    <scope>NUCLEOTIDE SEQUENCE [LARGE SCALE GENOMIC DNA]</scope>
    <source>
        <strain evidence="3">9D6_DIV0238</strain>
    </source>
</reference>
<protein>
    <submittedName>
        <fullName evidence="4">Beta-glucoside operon transcriptional antiterminator</fullName>
    </submittedName>
</protein>
<evidence type="ECO:0000313" key="3">
    <source>
        <dbReference type="EMBL" id="OUZ32652.1"/>
    </source>
</evidence>
<dbReference type="RefSeq" id="WP_087640501.1">
    <property type="nucleotide sequence ID" value="NZ_CP147246.1"/>
</dbReference>
<dbReference type="InterPro" id="IPR036634">
    <property type="entry name" value="PRD_sf"/>
</dbReference>
<dbReference type="PANTHER" id="PTHR30185">
    <property type="entry name" value="CRYPTIC BETA-GLUCOSIDE BGL OPERON ANTITERMINATOR"/>
    <property type="match status" value="1"/>
</dbReference>
<keyword evidence="1" id="KW-0677">Repeat</keyword>
<dbReference type="Pfam" id="PF00874">
    <property type="entry name" value="PRD"/>
    <property type="match status" value="2"/>
</dbReference>
<dbReference type="AlphaFoldDB" id="A0A200J5W7"/>
<dbReference type="InterPro" id="IPR004341">
    <property type="entry name" value="CAT_RNA-bd_dom"/>
</dbReference>
<reference evidence="4" key="2">
    <citation type="submission" date="2017-05" db="EMBL/GenBank/DDBJ databases">
        <authorList>
            <consortium name="The Broad Institute Genomics Platform"/>
            <consortium name="The Broad Institute Genomic Center for Infectious Diseases"/>
            <person name="Earl A."/>
            <person name="Manson A."/>
            <person name="Schwartman J."/>
            <person name="Gilmore M."/>
            <person name="Abouelleil A."/>
            <person name="Cao P."/>
            <person name="Chapman S."/>
            <person name="Cusick C."/>
            <person name="Shea T."/>
            <person name="Young S."/>
            <person name="Neafsey D."/>
            <person name="Nusbaum C."/>
            <person name="Birren B."/>
        </authorList>
    </citation>
    <scope>NUCLEOTIDE SEQUENCE</scope>
    <source>
        <strain evidence="4">9D6_DIV0238</strain>
    </source>
</reference>
<dbReference type="Pfam" id="PF03123">
    <property type="entry name" value="CAT_RBD"/>
    <property type="match status" value="1"/>
</dbReference>
<proteinExistence type="predicted"/>
<dbReference type="OrthoDB" id="9813552at2"/>
<dbReference type="InterPro" id="IPR050661">
    <property type="entry name" value="BglG_antiterminators"/>
</dbReference>
<dbReference type="InterPro" id="IPR011608">
    <property type="entry name" value="PRD"/>
</dbReference>
<dbReference type="SMART" id="SM01061">
    <property type="entry name" value="CAT_RBD"/>
    <property type="match status" value="1"/>
</dbReference>
<accession>A0A200J5W7</accession>
<dbReference type="Proteomes" id="UP000196151">
    <property type="component" value="Chromosome"/>
</dbReference>
<name>A0A200J5W7_9ENTE</name>
<feature type="domain" description="PRD" evidence="2">
    <location>
        <begin position="172"/>
        <end position="274"/>
    </location>
</feature>
<sequence>MKIKKILNNNAVLVGKDGKDFIWIGTGLGFKMKPGLEADEGKIEKIFVLKEKTSYQRFEALISSIPIEYFSLTDDIIQIAKEKLHYKLSEMLYISLTDHLFNLIKLHQQGLSLHNRLSWEIKKFYPKEFEVGRQALQLIAEKMKVTLEDEEAGNIAMHLINAQINEDGLQTIDAQTAAKKIRDIVTIIRLSNKLIINEDSLAYDRFVTHLRFFFQRLSRREVVSKPNPLLTNVKEQYDQAFQTMRLIEEYLDSPLSDDEQLYLTLHIQKLIEND</sequence>
<dbReference type="SUPFAM" id="SSF50151">
    <property type="entry name" value="SacY-like RNA-binding domain"/>
    <property type="match status" value="1"/>
</dbReference>
<evidence type="ECO:0000313" key="5">
    <source>
        <dbReference type="Proteomes" id="UP000196151"/>
    </source>
</evidence>
<dbReference type="GO" id="GO:0006355">
    <property type="term" value="P:regulation of DNA-templated transcription"/>
    <property type="evidence" value="ECO:0007669"/>
    <property type="project" value="InterPro"/>
</dbReference>
<dbReference type="SUPFAM" id="SSF63520">
    <property type="entry name" value="PTS-regulatory domain, PRD"/>
    <property type="match status" value="2"/>
</dbReference>
<dbReference type="InterPro" id="IPR036650">
    <property type="entry name" value="CAT_RNA-bd_dom_sf"/>
</dbReference>
<gene>
    <name evidence="3" type="ORF">A5889_001361</name>
    <name evidence="4" type="ORF">A5889_001716</name>
</gene>
<dbReference type="GO" id="GO:0003723">
    <property type="term" value="F:RNA binding"/>
    <property type="evidence" value="ECO:0007669"/>
    <property type="project" value="InterPro"/>
</dbReference>
<dbReference type="EMBL" id="CP147246">
    <property type="protein sequence ID" value="WYJ94214.1"/>
    <property type="molecule type" value="Genomic_DNA"/>
</dbReference>
<keyword evidence="5" id="KW-1185">Reference proteome</keyword>
<dbReference type="EMBL" id="NIBQ01000002">
    <property type="protein sequence ID" value="OUZ32652.1"/>
    <property type="molecule type" value="Genomic_DNA"/>
</dbReference>
<dbReference type="Gene3D" id="2.30.24.10">
    <property type="entry name" value="CAT RNA-binding domain"/>
    <property type="match status" value="1"/>
</dbReference>
<evidence type="ECO:0000259" key="2">
    <source>
        <dbReference type="PROSITE" id="PS51372"/>
    </source>
</evidence>
<dbReference type="Gene3D" id="1.10.1790.10">
    <property type="entry name" value="PRD domain"/>
    <property type="match status" value="2"/>
</dbReference>
<evidence type="ECO:0000256" key="1">
    <source>
        <dbReference type="ARBA" id="ARBA00022737"/>
    </source>
</evidence>
<evidence type="ECO:0000313" key="4">
    <source>
        <dbReference type="EMBL" id="WYJ94214.1"/>
    </source>
</evidence>